<dbReference type="SMART" id="SM00186">
    <property type="entry name" value="FBG"/>
    <property type="match status" value="1"/>
</dbReference>
<feature type="chain" id="PRO_5012146348" description="Fibrinogen C-terminal domain-containing protein" evidence="2">
    <location>
        <begin position="22"/>
        <end position="403"/>
    </location>
</feature>
<evidence type="ECO:0000259" key="3">
    <source>
        <dbReference type="PROSITE" id="PS51406"/>
    </source>
</evidence>
<proteinExistence type="predicted"/>
<dbReference type="OrthoDB" id="6159560at2759"/>
<dbReference type="InterPro" id="IPR014716">
    <property type="entry name" value="Fibrinogen_a/b/g_C_1"/>
</dbReference>
<feature type="domain" description="Fibrinogen C-terminal" evidence="3">
    <location>
        <begin position="95"/>
        <end position="309"/>
    </location>
</feature>
<dbReference type="SUPFAM" id="SSF56496">
    <property type="entry name" value="Fibrinogen C-terminal domain-like"/>
    <property type="match status" value="1"/>
</dbReference>
<dbReference type="PANTHER" id="PTHR19143">
    <property type="entry name" value="FIBRINOGEN/TENASCIN/ANGIOPOEITIN"/>
    <property type="match status" value="1"/>
</dbReference>
<dbReference type="InterPro" id="IPR050373">
    <property type="entry name" value="Fibrinogen_C-term_domain"/>
</dbReference>
<dbReference type="Pfam" id="PF00147">
    <property type="entry name" value="Fibrinogen_C"/>
    <property type="match status" value="1"/>
</dbReference>
<organism evidence="4">
    <name type="scientific">Amphimedon queenslandica</name>
    <name type="common">Sponge</name>
    <dbReference type="NCBI Taxonomy" id="400682"/>
    <lineage>
        <taxon>Eukaryota</taxon>
        <taxon>Metazoa</taxon>
        <taxon>Porifera</taxon>
        <taxon>Demospongiae</taxon>
        <taxon>Heteroscleromorpha</taxon>
        <taxon>Haplosclerida</taxon>
        <taxon>Niphatidae</taxon>
        <taxon>Amphimedon</taxon>
    </lineage>
</organism>
<evidence type="ECO:0000313" key="4">
    <source>
        <dbReference type="EnsemblMetazoa" id="Aqu2.1.30815_001"/>
    </source>
</evidence>
<dbReference type="Gene3D" id="3.90.215.10">
    <property type="entry name" value="Gamma Fibrinogen, chain A, domain 1"/>
    <property type="match status" value="1"/>
</dbReference>
<dbReference type="PROSITE" id="PS00514">
    <property type="entry name" value="FIBRINOGEN_C_1"/>
    <property type="match status" value="1"/>
</dbReference>
<dbReference type="InterPro" id="IPR002181">
    <property type="entry name" value="Fibrinogen_a/b/g_C_dom"/>
</dbReference>
<dbReference type="PANTHER" id="PTHR19143:SF444">
    <property type="entry name" value="PROTEIN SCABROUS"/>
    <property type="match status" value="1"/>
</dbReference>
<dbReference type="InParanoid" id="A0A1X7US47"/>
<dbReference type="eggNOG" id="KOG2579">
    <property type="taxonomic scope" value="Eukaryota"/>
</dbReference>
<keyword evidence="1" id="KW-1015">Disulfide bond</keyword>
<name>A0A1X7US47_AMPQE</name>
<reference evidence="4" key="1">
    <citation type="submission" date="2017-05" db="UniProtKB">
        <authorList>
            <consortium name="EnsemblMetazoa"/>
        </authorList>
    </citation>
    <scope>IDENTIFICATION</scope>
</reference>
<accession>A0A1X7US47</accession>
<dbReference type="PROSITE" id="PS51406">
    <property type="entry name" value="FIBRINOGEN_C_2"/>
    <property type="match status" value="1"/>
</dbReference>
<protein>
    <recommendedName>
        <fullName evidence="3">Fibrinogen C-terminal domain-containing protein</fullName>
    </recommendedName>
</protein>
<evidence type="ECO:0000256" key="1">
    <source>
        <dbReference type="ARBA" id="ARBA00023157"/>
    </source>
</evidence>
<dbReference type="InterPro" id="IPR020837">
    <property type="entry name" value="Fibrinogen_CS"/>
</dbReference>
<sequence length="403" mass="45161">MDHGSLFFILLVLLSVTGTEGSYCMASDCNNTRSYQRSGGLALYLRVCCNSSNLGQSVTISEPGINRYILCPKVLPKSCPKKPQKSCFSVVPSNSTQGQAPQGCKDWYNNGNTTSGVYTVNPDGGTPFEVYCYMETDGGGWTVFQRRQNGSVDFYRYWADYENGFGDLTGEFWLGLSKIHRLTKEGSNTLRVDLGDFEGKTAYATYSTFNISNGSTEYILTVGGYSGTAGDSLWWHNGRRFSTRDSDNDAWSNNCAQFYTGAWWYRSCYDSNLNGHYFNTSTNNEEGIKWYGWKSTTLKFIEMKTHQLNCWKSLSTTIMLPVTNTINTADTNSDRSYITIDEGEGSYCMADCTGYEHEPSLYIRTCCNSSNLGQTITDLSTILYILQVVFILLVRIELDSSSY</sequence>
<dbReference type="FunFam" id="3.90.215.10:FF:000001">
    <property type="entry name" value="Tenascin isoform 1"/>
    <property type="match status" value="1"/>
</dbReference>
<dbReference type="STRING" id="400682.A0A1X7US47"/>
<feature type="signal peptide" evidence="2">
    <location>
        <begin position="1"/>
        <end position="21"/>
    </location>
</feature>
<dbReference type="NCBIfam" id="NF040941">
    <property type="entry name" value="GGGWT_bact"/>
    <property type="match status" value="1"/>
</dbReference>
<dbReference type="EnsemblMetazoa" id="Aqu2.1.30815_001">
    <property type="protein sequence ID" value="Aqu2.1.30815_001"/>
    <property type="gene ID" value="Aqu2.1.30815"/>
</dbReference>
<dbReference type="InterPro" id="IPR036056">
    <property type="entry name" value="Fibrinogen-like_C"/>
</dbReference>
<evidence type="ECO:0000256" key="2">
    <source>
        <dbReference type="SAM" id="SignalP"/>
    </source>
</evidence>
<dbReference type="CDD" id="cd00087">
    <property type="entry name" value="FReD"/>
    <property type="match status" value="1"/>
</dbReference>
<keyword evidence="2" id="KW-0732">Signal</keyword>
<dbReference type="AlphaFoldDB" id="A0A1X7US47"/>
<dbReference type="GO" id="GO:0005615">
    <property type="term" value="C:extracellular space"/>
    <property type="evidence" value="ECO:0007669"/>
    <property type="project" value="TreeGrafter"/>
</dbReference>